<evidence type="ECO:0000313" key="4">
    <source>
        <dbReference type="Proteomes" id="UP000441586"/>
    </source>
</evidence>
<dbReference type="Gene3D" id="2.40.160.10">
    <property type="entry name" value="Porin"/>
    <property type="match status" value="1"/>
</dbReference>
<dbReference type="InterPro" id="IPR027385">
    <property type="entry name" value="Beta-barrel_OMP"/>
</dbReference>
<dbReference type="RefSeq" id="WP_158977720.1">
    <property type="nucleotide sequence ID" value="NZ_WSFO01000002.1"/>
</dbReference>
<accession>A0A6A4RDG8</accession>
<dbReference type="SUPFAM" id="SSF56925">
    <property type="entry name" value="OMPA-like"/>
    <property type="match status" value="1"/>
</dbReference>
<gene>
    <name evidence="3" type="ORF">GP644_05345</name>
</gene>
<dbReference type="InterPro" id="IPR023614">
    <property type="entry name" value="Porin_dom_sf"/>
</dbReference>
<evidence type="ECO:0000259" key="2">
    <source>
        <dbReference type="Pfam" id="PF13505"/>
    </source>
</evidence>
<dbReference type="EMBL" id="WSFO01000002">
    <property type="protein sequence ID" value="KAE9631733.1"/>
    <property type="molecule type" value="Genomic_DNA"/>
</dbReference>
<name>A0A6A4RDG8_9RHOB</name>
<evidence type="ECO:0000313" key="3">
    <source>
        <dbReference type="EMBL" id="KAE9631733.1"/>
    </source>
</evidence>
<sequence length="177" mass="18844">MPVAKQNQNLTWLVVSLTTALAVATPVTSADWSGFLLGASIARQNASMDSSSGHDAGAAGLHLGYDLDFGQLVLGGELEVERAQIQLGSIETQEMQRIKLRVGYDFGQTLGYVAIGGVRAETELDDDIGAVIGLGMSYSLNQNLRVGGEILHQEVNGLENGGMMRSNSLSLRASFRF</sequence>
<dbReference type="InterPro" id="IPR011250">
    <property type="entry name" value="OMP/PagP_B-barrel"/>
</dbReference>
<protein>
    <submittedName>
        <fullName evidence="3">Outer membrane beta-barrel protein</fullName>
    </submittedName>
</protein>
<dbReference type="Proteomes" id="UP000441586">
    <property type="component" value="Unassembled WGS sequence"/>
</dbReference>
<feature type="domain" description="Outer membrane protein beta-barrel" evidence="2">
    <location>
        <begin position="17"/>
        <end position="177"/>
    </location>
</feature>
<dbReference type="Pfam" id="PF13505">
    <property type="entry name" value="OMP_b-brl"/>
    <property type="match status" value="1"/>
</dbReference>
<organism evidence="3 4">
    <name type="scientific">Parasedimentitalea maritima</name>
    <dbReference type="NCBI Taxonomy" id="2578117"/>
    <lineage>
        <taxon>Bacteria</taxon>
        <taxon>Pseudomonadati</taxon>
        <taxon>Pseudomonadota</taxon>
        <taxon>Alphaproteobacteria</taxon>
        <taxon>Rhodobacterales</taxon>
        <taxon>Paracoccaceae</taxon>
        <taxon>Parasedimentitalea</taxon>
    </lineage>
</organism>
<proteinExistence type="predicted"/>
<comment type="caution">
    <text evidence="3">The sequence shown here is derived from an EMBL/GenBank/DDBJ whole genome shotgun (WGS) entry which is preliminary data.</text>
</comment>
<keyword evidence="1" id="KW-0732">Signal</keyword>
<reference evidence="3 4" key="1">
    <citation type="submission" date="2019-12" db="EMBL/GenBank/DDBJ databases">
        <authorList>
            <person name="Zhang Y.-J."/>
        </authorList>
    </citation>
    <scope>NUCLEOTIDE SEQUENCE [LARGE SCALE GENOMIC DNA]</scope>
    <source>
        <strain evidence="3 4">H18S-6</strain>
    </source>
</reference>
<evidence type="ECO:0000256" key="1">
    <source>
        <dbReference type="ARBA" id="ARBA00022729"/>
    </source>
</evidence>
<dbReference type="AlphaFoldDB" id="A0A6A4RDG8"/>